<protein>
    <submittedName>
        <fullName evidence="1">Uncharacterized protein</fullName>
    </submittedName>
</protein>
<accession>A0A2P2PX27</accession>
<dbReference type="EMBL" id="GGEC01078824">
    <property type="protein sequence ID" value="MBX59308.1"/>
    <property type="molecule type" value="Transcribed_RNA"/>
</dbReference>
<organism evidence="1">
    <name type="scientific">Rhizophora mucronata</name>
    <name type="common">Asiatic mangrove</name>
    <dbReference type="NCBI Taxonomy" id="61149"/>
    <lineage>
        <taxon>Eukaryota</taxon>
        <taxon>Viridiplantae</taxon>
        <taxon>Streptophyta</taxon>
        <taxon>Embryophyta</taxon>
        <taxon>Tracheophyta</taxon>
        <taxon>Spermatophyta</taxon>
        <taxon>Magnoliopsida</taxon>
        <taxon>eudicotyledons</taxon>
        <taxon>Gunneridae</taxon>
        <taxon>Pentapetalae</taxon>
        <taxon>rosids</taxon>
        <taxon>fabids</taxon>
        <taxon>Malpighiales</taxon>
        <taxon>Rhizophoraceae</taxon>
        <taxon>Rhizophora</taxon>
    </lineage>
</organism>
<dbReference type="AlphaFoldDB" id="A0A2P2PX27"/>
<proteinExistence type="predicted"/>
<name>A0A2P2PX27_RHIMU</name>
<sequence length="30" mass="3308">MCKASFCRICCSKLFLAGNCLNMVDPQLVV</sequence>
<reference evidence="1" key="1">
    <citation type="submission" date="2018-02" db="EMBL/GenBank/DDBJ databases">
        <title>Rhizophora mucronata_Transcriptome.</title>
        <authorList>
            <person name="Meera S.P."/>
            <person name="Sreeshan A."/>
            <person name="Augustine A."/>
        </authorList>
    </citation>
    <scope>NUCLEOTIDE SEQUENCE</scope>
    <source>
        <tissue evidence="1">Leaf</tissue>
    </source>
</reference>
<evidence type="ECO:0000313" key="1">
    <source>
        <dbReference type="EMBL" id="MBX59308.1"/>
    </source>
</evidence>